<dbReference type="RefSeq" id="WP_002599430.1">
    <property type="nucleotide sequence ID" value="NZ_CAUWHC010000005.1"/>
</dbReference>
<name>N9XV88_9CLOT</name>
<dbReference type="HOGENOM" id="CLU_3078391_0_0_9"/>
<proteinExistence type="predicted"/>
<dbReference type="AlphaFoldDB" id="N9XV88"/>
<protein>
    <submittedName>
        <fullName evidence="1">Uncharacterized protein</fullName>
    </submittedName>
</protein>
<keyword evidence="2" id="KW-1185">Reference proteome</keyword>
<dbReference type="PATRIC" id="fig|999411.4.peg.2905"/>
<dbReference type="Proteomes" id="UP000013097">
    <property type="component" value="Unassembled WGS sequence"/>
</dbReference>
<organism evidence="1 2">
    <name type="scientific">Clostridium thermobutyricum</name>
    <dbReference type="NCBI Taxonomy" id="29372"/>
    <lineage>
        <taxon>Bacteria</taxon>
        <taxon>Bacillati</taxon>
        <taxon>Bacillota</taxon>
        <taxon>Clostridia</taxon>
        <taxon>Eubacteriales</taxon>
        <taxon>Clostridiaceae</taxon>
        <taxon>Clostridium</taxon>
    </lineage>
</organism>
<gene>
    <name evidence="1" type="ORF">HMPREF1092_02989</name>
</gene>
<evidence type="ECO:0000313" key="1">
    <source>
        <dbReference type="EMBL" id="ENY99853.1"/>
    </source>
</evidence>
<reference evidence="1 2" key="1">
    <citation type="submission" date="2013-01" db="EMBL/GenBank/DDBJ databases">
        <title>The Genome Sequence of Clostridium colicanis 209318.</title>
        <authorList>
            <consortium name="The Broad Institute Genome Sequencing Platform"/>
            <person name="Earl A."/>
            <person name="Ward D."/>
            <person name="Feldgarden M."/>
            <person name="Gevers D."/>
            <person name="Courvalin P."/>
            <person name="Lambert T."/>
            <person name="Walker B."/>
            <person name="Young S.K."/>
            <person name="Zeng Q."/>
            <person name="Gargeya S."/>
            <person name="Fitzgerald M."/>
            <person name="Haas B."/>
            <person name="Abouelleil A."/>
            <person name="Alvarado L."/>
            <person name="Arachchi H.M."/>
            <person name="Berlin A.M."/>
            <person name="Chapman S.B."/>
            <person name="Dewar J."/>
            <person name="Goldberg J."/>
            <person name="Griggs A."/>
            <person name="Gujja S."/>
            <person name="Hansen M."/>
            <person name="Howarth C."/>
            <person name="Imamovic A."/>
            <person name="Larimer J."/>
            <person name="McCowan C."/>
            <person name="Murphy C."/>
            <person name="Neiman D."/>
            <person name="Pearson M."/>
            <person name="Priest M."/>
            <person name="Roberts A."/>
            <person name="Saif S."/>
            <person name="Shea T."/>
            <person name="Sisk P."/>
            <person name="Sykes S."/>
            <person name="Wortman J."/>
            <person name="Nusbaum C."/>
            <person name="Birren B."/>
        </authorList>
    </citation>
    <scope>NUCLEOTIDE SEQUENCE [LARGE SCALE GENOMIC DNA]</scope>
    <source>
        <strain evidence="1 2">209318</strain>
    </source>
</reference>
<evidence type="ECO:0000313" key="2">
    <source>
        <dbReference type="Proteomes" id="UP000013097"/>
    </source>
</evidence>
<dbReference type="EMBL" id="AGYT01000019">
    <property type="protein sequence ID" value="ENY99853.1"/>
    <property type="molecule type" value="Genomic_DNA"/>
</dbReference>
<sequence>MTIPVLRRYLDLCKMFNIEPTLKGANKFKENALIIDNLLNSGFRSLVFDIVK</sequence>
<comment type="caution">
    <text evidence="1">The sequence shown here is derived from an EMBL/GenBank/DDBJ whole genome shotgun (WGS) entry which is preliminary data.</text>
</comment>
<accession>N9XV88</accession>